<reference evidence="13 14" key="1">
    <citation type="journal article" date="2021" name="Nat. Commun.">
        <title>Genetic determinants of endophytism in the Arabidopsis root mycobiome.</title>
        <authorList>
            <person name="Mesny F."/>
            <person name="Miyauchi S."/>
            <person name="Thiergart T."/>
            <person name="Pickel B."/>
            <person name="Atanasova L."/>
            <person name="Karlsson M."/>
            <person name="Huettel B."/>
            <person name="Barry K.W."/>
            <person name="Haridas S."/>
            <person name="Chen C."/>
            <person name="Bauer D."/>
            <person name="Andreopoulos W."/>
            <person name="Pangilinan J."/>
            <person name="LaButti K."/>
            <person name="Riley R."/>
            <person name="Lipzen A."/>
            <person name="Clum A."/>
            <person name="Drula E."/>
            <person name="Henrissat B."/>
            <person name="Kohler A."/>
            <person name="Grigoriev I.V."/>
            <person name="Martin F.M."/>
            <person name="Hacquard S."/>
        </authorList>
    </citation>
    <scope>NUCLEOTIDE SEQUENCE [LARGE SCALE GENOMIC DNA]</scope>
    <source>
        <strain evidence="13 14">MPI-CAGE-CH-0241</strain>
    </source>
</reference>
<dbReference type="EMBL" id="JAGPYM010000015">
    <property type="protein sequence ID" value="KAH6886920.1"/>
    <property type="molecule type" value="Genomic_DNA"/>
</dbReference>
<comment type="caution">
    <text evidence="13">The sequence shown here is derived from an EMBL/GenBank/DDBJ whole genome shotgun (WGS) entry which is preliminary data.</text>
</comment>
<evidence type="ECO:0000256" key="5">
    <source>
        <dbReference type="ARBA" id="ARBA00022576"/>
    </source>
</evidence>
<dbReference type="InterPro" id="IPR015421">
    <property type="entry name" value="PyrdxlP-dep_Trfase_major"/>
</dbReference>
<comment type="catalytic activity">
    <reaction evidence="10">
        <text>4-aminobutanoate + 2-oxoglutarate = succinate semialdehyde + L-glutamate</text>
        <dbReference type="Rhea" id="RHEA:23352"/>
        <dbReference type="ChEBI" id="CHEBI:16810"/>
        <dbReference type="ChEBI" id="CHEBI:29985"/>
        <dbReference type="ChEBI" id="CHEBI:57706"/>
        <dbReference type="ChEBI" id="CHEBI:59888"/>
        <dbReference type="EC" id="2.6.1.19"/>
    </reaction>
</comment>
<dbReference type="PANTHER" id="PTHR43206">
    <property type="entry name" value="AMINOTRANSFERASE"/>
    <property type="match status" value="1"/>
</dbReference>
<dbReference type="InterPro" id="IPR015424">
    <property type="entry name" value="PyrdxlP-dep_Trfase"/>
</dbReference>
<evidence type="ECO:0000256" key="8">
    <source>
        <dbReference type="ARBA" id="ARBA00030204"/>
    </source>
</evidence>
<evidence type="ECO:0000256" key="1">
    <source>
        <dbReference type="ARBA" id="ARBA00001933"/>
    </source>
</evidence>
<evidence type="ECO:0000313" key="13">
    <source>
        <dbReference type="EMBL" id="KAH6886920.1"/>
    </source>
</evidence>
<dbReference type="PROSITE" id="PS00600">
    <property type="entry name" value="AA_TRANSFER_CLASS_3"/>
    <property type="match status" value="1"/>
</dbReference>
<keyword evidence="7 11" id="KW-0663">Pyridoxal phosphate</keyword>
<dbReference type="InterPro" id="IPR049704">
    <property type="entry name" value="Aminotrans_3_PPA_site"/>
</dbReference>
<evidence type="ECO:0000256" key="2">
    <source>
        <dbReference type="ARBA" id="ARBA00008954"/>
    </source>
</evidence>
<dbReference type="InterPro" id="IPR004631">
    <property type="entry name" value="4NH2But_aminotransferase_euk"/>
</dbReference>
<dbReference type="GO" id="GO:0005739">
    <property type="term" value="C:mitochondrion"/>
    <property type="evidence" value="ECO:0007669"/>
    <property type="project" value="TreeGrafter"/>
</dbReference>
<evidence type="ECO:0000256" key="12">
    <source>
        <dbReference type="SAM" id="MobiDB-lite"/>
    </source>
</evidence>
<evidence type="ECO:0000256" key="4">
    <source>
        <dbReference type="ARBA" id="ARBA00018543"/>
    </source>
</evidence>
<gene>
    <name evidence="13" type="ORF">B0T10DRAFT_490497</name>
</gene>
<dbReference type="CDD" id="cd00610">
    <property type="entry name" value="OAT_like"/>
    <property type="match status" value="1"/>
</dbReference>
<dbReference type="Gene3D" id="3.40.640.10">
    <property type="entry name" value="Type I PLP-dependent aspartate aminotransferase-like (Major domain)"/>
    <property type="match status" value="1"/>
</dbReference>
<evidence type="ECO:0000256" key="11">
    <source>
        <dbReference type="RuleBase" id="RU003560"/>
    </source>
</evidence>
<dbReference type="SUPFAM" id="SSF53383">
    <property type="entry name" value="PLP-dependent transferases"/>
    <property type="match status" value="1"/>
</dbReference>
<dbReference type="PANTHER" id="PTHR43206:SF1">
    <property type="entry name" value="4-AMINOBUTYRATE AMINOTRANSFERASE, MITOCHONDRIAL"/>
    <property type="match status" value="1"/>
</dbReference>
<dbReference type="Proteomes" id="UP000777438">
    <property type="component" value="Unassembled WGS sequence"/>
</dbReference>
<comment type="cofactor">
    <cofactor evidence="1">
        <name>pyridoxal 5'-phosphate</name>
        <dbReference type="ChEBI" id="CHEBI:597326"/>
    </cofactor>
</comment>
<feature type="region of interest" description="Disordered" evidence="12">
    <location>
        <begin position="1"/>
        <end position="22"/>
    </location>
</feature>
<name>A0A9P9ANH7_9HYPO</name>
<dbReference type="GO" id="GO:0030170">
    <property type="term" value="F:pyridoxal phosphate binding"/>
    <property type="evidence" value="ECO:0007669"/>
    <property type="project" value="InterPro"/>
</dbReference>
<evidence type="ECO:0000256" key="3">
    <source>
        <dbReference type="ARBA" id="ARBA00012912"/>
    </source>
</evidence>
<dbReference type="GO" id="GO:0034386">
    <property type="term" value="F:4-aminobutyrate:2-oxoglutarate transaminase activity"/>
    <property type="evidence" value="ECO:0007669"/>
    <property type="project" value="UniProtKB-EC"/>
</dbReference>
<keyword evidence="14" id="KW-1185">Reference proteome</keyword>
<dbReference type="Gene3D" id="3.90.1150.10">
    <property type="entry name" value="Aspartate Aminotransferase, domain 1"/>
    <property type="match status" value="1"/>
</dbReference>
<evidence type="ECO:0000256" key="10">
    <source>
        <dbReference type="ARBA" id="ARBA00048021"/>
    </source>
</evidence>
<sequence>MASSTLNEPAGPSIKTEVPGPRGAAAQRKLDVVLDARTVNIVCDYESSHGNYLVDVDGNTYLDAYSQIASIPVGYNNPRLRAAATSEEMISSMINRPATGFFPRQDYAQILEQGVLKVAPPGMPHVWMATSGSDANEGAYKAAFIWYRRRKTWTDEENKSCMLNQSPGSPNLAILSFGSGFHGRGFASLSTTRTKVTHKMDIPAFNWPQAQFPKLKYPLEQFKEENRKEELRSLEEVKKILDSWHCPVAALVVEPIQSEGGDNHASPDFFRGLQEITKKRGMAFIVDEVQTGVGATGKFWGHEHWALSSPPDIVTFSKKFQAAGYYFSDPEFRPEVPLRLFNTWLGDPCRAILAKAIVEEIEANNLIKLAEEVGGYLMGKLRDLAKAAPESFGNLRGQGTIIAWDLSSTEQRNKVVSALRGRGVIVGTSGDVAIRVRPMLVFEKKHADILLSALEEVIKAEGKVSNAAARL</sequence>
<evidence type="ECO:0000256" key="9">
    <source>
        <dbReference type="ARBA" id="ARBA00031787"/>
    </source>
</evidence>
<protein>
    <recommendedName>
        <fullName evidence="4">4-aminobutyrate aminotransferase</fullName>
        <ecNumber evidence="3">2.6.1.19</ecNumber>
    </recommendedName>
    <alternativeName>
        <fullName evidence="9">GABA aminotransferase</fullName>
    </alternativeName>
    <alternativeName>
        <fullName evidence="8">Gamma-amino-N-butyrate transaminase</fullName>
    </alternativeName>
</protein>
<dbReference type="FunFam" id="3.40.640.10:FF:000029">
    <property type="entry name" value="4-aminobutyrate aminotransferase, mitochondrial"/>
    <property type="match status" value="1"/>
</dbReference>
<dbReference type="NCBIfam" id="TIGR00699">
    <property type="entry name" value="GABAtrns_euk"/>
    <property type="match status" value="1"/>
</dbReference>
<comment type="similarity">
    <text evidence="2 11">Belongs to the class-III pyridoxal-phosphate-dependent aminotransferase family.</text>
</comment>
<dbReference type="AlphaFoldDB" id="A0A9P9ANH7"/>
<organism evidence="13 14">
    <name type="scientific">Thelonectria olida</name>
    <dbReference type="NCBI Taxonomy" id="1576542"/>
    <lineage>
        <taxon>Eukaryota</taxon>
        <taxon>Fungi</taxon>
        <taxon>Dikarya</taxon>
        <taxon>Ascomycota</taxon>
        <taxon>Pezizomycotina</taxon>
        <taxon>Sordariomycetes</taxon>
        <taxon>Hypocreomycetidae</taxon>
        <taxon>Hypocreales</taxon>
        <taxon>Nectriaceae</taxon>
        <taxon>Thelonectria</taxon>
    </lineage>
</organism>
<dbReference type="InterPro" id="IPR005814">
    <property type="entry name" value="Aminotrans_3"/>
</dbReference>
<proteinExistence type="inferred from homology"/>
<evidence type="ECO:0000256" key="6">
    <source>
        <dbReference type="ARBA" id="ARBA00022679"/>
    </source>
</evidence>
<keyword evidence="5 13" id="KW-0032">Aminotransferase</keyword>
<keyword evidence="6" id="KW-0808">Transferase</keyword>
<dbReference type="PIRSF" id="PIRSF000521">
    <property type="entry name" value="Transaminase_4ab_Lys_Orn"/>
    <property type="match status" value="1"/>
</dbReference>
<accession>A0A9P9ANH7</accession>
<dbReference type="EC" id="2.6.1.19" evidence="3"/>
<dbReference type="InterPro" id="IPR015422">
    <property type="entry name" value="PyrdxlP-dep_Trfase_small"/>
</dbReference>
<dbReference type="Pfam" id="PF00202">
    <property type="entry name" value="Aminotran_3"/>
    <property type="match status" value="1"/>
</dbReference>
<dbReference type="OrthoDB" id="10260828at2759"/>
<evidence type="ECO:0000313" key="14">
    <source>
        <dbReference type="Proteomes" id="UP000777438"/>
    </source>
</evidence>
<dbReference type="GO" id="GO:0009450">
    <property type="term" value="P:gamma-aminobutyric acid catabolic process"/>
    <property type="evidence" value="ECO:0007669"/>
    <property type="project" value="TreeGrafter"/>
</dbReference>
<evidence type="ECO:0000256" key="7">
    <source>
        <dbReference type="ARBA" id="ARBA00022898"/>
    </source>
</evidence>